<dbReference type="FunFam" id="1.20.1220.12:FF:000001">
    <property type="entry name" value="Malate synthase"/>
    <property type="match status" value="1"/>
</dbReference>
<dbReference type="GO" id="GO:0006097">
    <property type="term" value="P:glyoxylate cycle"/>
    <property type="evidence" value="ECO:0007669"/>
    <property type="project" value="UniProtKB-KW"/>
</dbReference>
<dbReference type="GO" id="GO:0006099">
    <property type="term" value="P:tricarboxylic acid cycle"/>
    <property type="evidence" value="ECO:0007669"/>
    <property type="project" value="UniProtKB-KW"/>
</dbReference>
<dbReference type="NCBIfam" id="TIGR01344">
    <property type="entry name" value="malate_syn_A"/>
    <property type="match status" value="1"/>
</dbReference>
<evidence type="ECO:0000313" key="11">
    <source>
        <dbReference type="EMBL" id="KGG50655.1"/>
    </source>
</evidence>
<organism evidence="11 12">
    <name type="scientific">Mitosporidium daphniae</name>
    <dbReference type="NCBI Taxonomy" id="1485682"/>
    <lineage>
        <taxon>Eukaryota</taxon>
        <taxon>Fungi</taxon>
        <taxon>Fungi incertae sedis</taxon>
        <taxon>Microsporidia</taxon>
        <taxon>Mitosporidium</taxon>
    </lineage>
</organism>
<evidence type="ECO:0000256" key="4">
    <source>
        <dbReference type="ARBA" id="ARBA00022532"/>
    </source>
</evidence>
<gene>
    <name evidence="11" type="ORF">DI09_5p20</name>
</gene>
<dbReference type="Pfam" id="PF20656">
    <property type="entry name" value="MS_N"/>
    <property type="match status" value="1"/>
</dbReference>
<comment type="caution">
    <text evidence="11">The sequence shown here is derived from an EMBL/GenBank/DDBJ whole genome shotgun (WGS) entry which is preliminary data.</text>
</comment>
<dbReference type="PANTHER" id="PTHR42902">
    <property type="entry name" value="MALATE SYNTHASE"/>
    <property type="match status" value="1"/>
</dbReference>
<evidence type="ECO:0000313" key="12">
    <source>
        <dbReference type="Proteomes" id="UP000029725"/>
    </source>
</evidence>
<feature type="active site" description="Proton donor" evidence="7">
    <location>
        <position position="441"/>
    </location>
</feature>
<dbReference type="GO" id="GO:0005782">
    <property type="term" value="C:peroxisomal matrix"/>
    <property type="evidence" value="ECO:0007669"/>
    <property type="project" value="TreeGrafter"/>
</dbReference>
<dbReference type="PIRSF" id="PIRSF001363">
    <property type="entry name" value="Malate_synth"/>
    <property type="match status" value="1"/>
</dbReference>
<dbReference type="OrthoDB" id="186072at2759"/>
<dbReference type="InterPro" id="IPR046363">
    <property type="entry name" value="MS_N_TIM-barrel_dom"/>
</dbReference>
<dbReference type="InterPro" id="IPR006252">
    <property type="entry name" value="Malate_synthA"/>
</dbReference>
<comment type="catalytic activity">
    <reaction evidence="6">
        <text>glyoxylate + acetyl-CoA + H2O = (S)-malate + CoA + H(+)</text>
        <dbReference type="Rhea" id="RHEA:18181"/>
        <dbReference type="ChEBI" id="CHEBI:15377"/>
        <dbReference type="ChEBI" id="CHEBI:15378"/>
        <dbReference type="ChEBI" id="CHEBI:15589"/>
        <dbReference type="ChEBI" id="CHEBI:36655"/>
        <dbReference type="ChEBI" id="CHEBI:57287"/>
        <dbReference type="ChEBI" id="CHEBI:57288"/>
        <dbReference type="EC" id="2.3.3.9"/>
    </reaction>
</comment>
<evidence type="ECO:0000259" key="9">
    <source>
        <dbReference type="Pfam" id="PF20656"/>
    </source>
</evidence>
<sequence length="541" mass="61061">MSSISSLPRIQIKGTIKQEYKNILTENACSFLIFLHSAFEPERRKLMDSRELLLQKINSGWRPTFPTETEYIRNDPIWVGASPAPGLIDRRVEITGPVDCKMIINALNSGATQFMADFEGQLKRCYVQKNISDHPKRKDIQAEGQSRHSSCSVNIVFYCRPRGWHLVEKHVLIDDQPISASIFDFGLFFFHNAQTLIQSGVGPYFYLPKIEHYLEARLWNSIFNASQDYLAIPRGTIRATVLIETILASFQMEEIIYELRSHSSGLNCGRWDYIFSFIKKFGAFKEFLLPDRSQVTMSTPFMSAYTNHLIYVCHKRQVHAMGGMAAQIPIKSNAELNDKALNKVRDDKLREVLAGHDGTWVAHPDLIQIAKEIFDSNMQGPNQLHVKPSLSIRPGQLLDVSIPGSEVTLSGVKDNIAVCLLYMESWLNGSGCIPINHLMEDAATAEIARTQLWQWLRHSVSVKLSSNSCARLTKDLLMQYLKDVSSELKLTSSTGVLAQTRLAQLLFSTDAESKCPEFLTSACYDDIVRYVPSATLNASKL</sequence>
<evidence type="ECO:0000259" key="10">
    <source>
        <dbReference type="Pfam" id="PF20659"/>
    </source>
</evidence>
<dbReference type="EMBL" id="JMKJ01000555">
    <property type="protein sequence ID" value="KGG50655.1"/>
    <property type="molecule type" value="Genomic_DNA"/>
</dbReference>
<accession>A0A098VNV7</accession>
<dbReference type="InterPro" id="IPR001465">
    <property type="entry name" value="Malate_synthase_TIM"/>
</dbReference>
<dbReference type="InterPro" id="IPR048355">
    <property type="entry name" value="MS_C"/>
</dbReference>
<protein>
    <recommendedName>
        <fullName evidence="2">malate synthase</fullName>
        <ecNumber evidence="2">2.3.3.9</ecNumber>
    </recommendedName>
</protein>
<dbReference type="PANTHER" id="PTHR42902:SF1">
    <property type="entry name" value="MALATE SYNTHASE 1-RELATED"/>
    <property type="match status" value="1"/>
</dbReference>
<name>A0A098VNV7_9MICR</name>
<dbReference type="EC" id="2.3.3.9" evidence="2"/>
<dbReference type="Proteomes" id="UP000029725">
    <property type="component" value="Unassembled WGS sequence"/>
</dbReference>
<evidence type="ECO:0000256" key="3">
    <source>
        <dbReference type="ARBA" id="ARBA00022435"/>
    </source>
</evidence>
<evidence type="ECO:0000256" key="2">
    <source>
        <dbReference type="ARBA" id="ARBA00012636"/>
    </source>
</evidence>
<dbReference type="Gene3D" id="3.20.20.360">
    <property type="entry name" value="Malate synthase, domain 3"/>
    <property type="match status" value="1"/>
</dbReference>
<reference evidence="11 12" key="1">
    <citation type="submission" date="2014-04" db="EMBL/GenBank/DDBJ databases">
        <title>A new species of microsporidia sheds light on the evolution of extreme parasitism.</title>
        <authorList>
            <person name="Haag K.L."/>
            <person name="James T.Y."/>
            <person name="Larsson R."/>
            <person name="Schaer T.M."/>
            <person name="Refardt D."/>
            <person name="Pombert J.-F."/>
            <person name="Ebert D."/>
        </authorList>
    </citation>
    <scope>NUCLEOTIDE SEQUENCE [LARGE SCALE GENOMIC DNA]</scope>
    <source>
        <strain evidence="11 12">UGP3</strain>
        <tissue evidence="11">Spores</tissue>
    </source>
</reference>
<dbReference type="CDD" id="cd00727">
    <property type="entry name" value="malate_synt_A"/>
    <property type="match status" value="1"/>
</dbReference>
<keyword evidence="3" id="KW-0329">Glyoxylate bypass</keyword>
<dbReference type="GO" id="GO:0004474">
    <property type="term" value="F:malate synthase activity"/>
    <property type="evidence" value="ECO:0007669"/>
    <property type="project" value="UniProtKB-EC"/>
</dbReference>
<dbReference type="InterPro" id="IPR011076">
    <property type="entry name" value="Malate_synth_sf"/>
</dbReference>
<feature type="domain" description="Malate synthase TIM barrel" evidence="8">
    <location>
        <begin position="158"/>
        <end position="398"/>
    </location>
</feature>
<dbReference type="SUPFAM" id="SSF51645">
    <property type="entry name" value="Malate synthase G"/>
    <property type="match status" value="1"/>
</dbReference>
<dbReference type="Gene3D" id="1.20.1220.12">
    <property type="entry name" value="Malate synthase, domain III"/>
    <property type="match status" value="1"/>
</dbReference>
<dbReference type="InterPro" id="IPR044856">
    <property type="entry name" value="Malate_synth_C_sf"/>
</dbReference>
<keyword evidence="12" id="KW-1185">Reference proteome</keyword>
<evidence type="ECO:0000259" key="8">
    <source>
        <dbReference type="Pfam" id="PF01274"/>
    </source>
</evidence>
<keyword evidence="4" id="KW-0816">Tricarboxylic acid cycle</keyword>
<proteinExistence type="inferred from homology"/>
<evidence type="ECO:0000256" key="7">
    <source>
        <dbReference type="PIRSR" id="PIRSR001363-1"/>
    </source>
</evidence>
<dbReference type="InterPro" id="IPR048356">
    <property type="entry name" value="MS_N"/>
</dbReference>
<dbReference type="FunFam" id="3.20.20.360:FF:000001">
    <property type="entry name" value="Malate synthase"/>
    <property type="match status" value="1"/>
</dbReference>
<feature type="domain" description="Malate synthase C-terminal" evidence="10">
    <location>
        <begin position="407"/>
        <end position="527"/>
    </location>
</feature>
<evidence type="ECO:0000256" key="6">
    <source>
        <dbReference type="ARBA" id="ARBA00047918"/>
    </source>
</evidence>
<keyword evidence="5" id="KW-0808">Transferase</keyword>
<dbReference type="RefSeq" id="XP_013237139.1">
    <property type="nucleotide sequence ID" value="XM_013381685.1"/>
</dbReference>
<dbReference type="Pfam" id="PF20659">
    <property type="entry name" value="MS_C"/>
    <property type="match status" value="1"/>
</dbReference>
<dbReference type="AlphaFoldDB" id="A0A098VNV7"/>
<dbReference type="Pfam" id="PF01274">
    <property type="entry name" value="MS_TIM-barrel"/>
    <property type="match status" value="1"/>
</dbReference>
<evidence type="ECO:0000256" key="5">
    <source>
        <dbReference type="ARBA" id="ARBA00022679"/>
    </source>
</evidence>
<dbReference type="GeneID" id="25260415"/>
<dbReference type="HOGENOM" id="CLU_018928_3_0_1"/>
<comment type="similarity">
    <text evidence="1">Belongs to the malate synthase family.</text>
</comment>
<feature type="active site" description="Proton acceptor" evidence="7">
    <location>
        <position position="160"/>
    </location>
</feature>
<evidence type="ECO:0000256" key="1">
    <source>
        <dbReference type="ARBA" id="ARBA00006394"/>
    </source>
</evidence>
<dbReference type="VEuPathDB" id="MicrosporidiaDB:DI09_5p20"/>
<feature type="domain" description="Malate synthase N-terminal" evidence="9">
    <location>
        <begin position="11"/>
        <end position="71"/>
    </location>
</feature>